<protein>
    <recommendedName>
        <fullName evidence="1">Potassium channel tetramerisation-type BTB domain-containing protein</fullName>
    </recommendedName>
</protein>
<proteinExistence type="predicted"/>
<accession>A0AAW1SMC5</accession>
<feature type="domain" description="Potassium channel tetramerisation-type BTB" evidence="1">
    <location>
        <begin position="18"/>
        <end position="75"/>
    </location>
</feature>
<evidence type="ECO:0000313" key="3">
    <source>
        <dbReference type="Proteomes" id="UP001485043"/>
    </source>
</evidence>
<dbReference type="SUPFAM" id="SSF54695">
    <property type="entry name" value="POZ domain"/>
    <property type="match status" value="1"/>
</dbReference>
<organism evidence="2 3">
    <name type="scientific">Apatococcus fuscideae</name>
    <dbReference type="NCBI Taxonomy" id="2026836"/>
    <lineage>
        <taxon>Eukaryota</taxon>
        <taxon>Viridiplantae</taxon>
        <taxon>Chlorophyta</taxon>
        <taxon>core chlorophytes</taxon>
        <taxon>Trebouxiophyceae</taxon>
        <taxon>Chlorellales</taxon>
        <taxon>Chlorellaceae</taxon>
        <taxon>Apatococcus</taxon>
    </lineage>
</organism>
<name>A0AAW1SMC5_9CHLO</name>
<keyword evidence="3" id="KW-1185">Reference proteome</keyword>
<dbReference type="GO" id="GO:0051260">
    <property type="term" value="P:protein homooligomerization"/>
    <property type="evidence" value="ECO:0007669"/>
    <property type="project" value="InterPro"/>
</dbReference>
<dbReference type="Proteomes" id="UP001485043">
    <property type="component" value="Unassembled WGS sequence"/>
</dbReference>
<comment type="caution">
    <text evidence="2">The sequence shown here is derived from an EMBL/GenBank/DDBJ whole genome shotgun (WGS) entry which is preliminary data.</text>
</comment>
<reference evidence="2 3" key="1">
    <citation type="journal article" date="2024" name="Nat. Commun.">
        <title>Phylogenomics reveals the evolutionary origins of lichenization in chlorophyte algae.</title>
        <authorList>
            <person name="Puginier C."/>
            <person name="Libourel C."/>
            <person name="Otte J."/>
            <person name="Skaloud P."/>
            <person name="Haon M."/>
            <person name="Grisel S."/>
            <person name="Petersen M."/>
            <person name="Berrin J.G."/>
            <person name="Delaux P.M."/>
            <person name="Dal Grande F."/>
            <person name="Keller J."/>
        </authorList>
    </citation>
    <scope>NUCLEOTIDE SEQUENCE [LARGE SCALE GENOMIC DNA]</scope>
    <source>
        <strain evidence="2 3">SAG 2523</strain>
    </source>
</reference>
<dbReference type="InterPro" id="IPR003131">
    <property type="entry name" value="T1-type_BTB"/>
</dbReference>
<sequence>MLQPCNKRVSLDGDWRLARNASGDVFLDRNGELFGIILDYLRAQKAGEKFRLSQYSVDHVIRLAGECAFYRLEGLATLLQNEHGHQKGSNESDFRNALAQIPKFGHEGLAGQHQALHSGESLATGPFVPSASFAGMRPGYLFTSGDLGLSYYRQ</sequence>
<dbReference type="EMBL" id="JALJOV010001449">
    <property type="protein sequence ID" value="KAK9847695.1"/>
    <property type="molecule type" value="Genomic_DNA"/>
</dbReference>
<dbReference type="InterPro" id="IPR011333">
    <property type="entry name" value="SKP1/BTB/POZ_sf"/>
</dbReference>
<dbReference type="Pfam" id="PF02214">
    <property type="entry name" value="BTB_2"/>
    <property type="match status" value="1"/>
</dbReference>
<gene>
    <name evidence="2" type="ORF">WJX84_001085</name>
</gene>
<dbReference type="Gene3D" id="3.30.710.10">
    <property type="entry name" value="Potassium Channel Kv1.1, Chain A"/>
    <property type="match status" value="1"/>
</dbReference>
<dbReference type="AlphaFoldDB" id="A0AAW1SMC5"/>
<evidence type="ECO:0000313" key="2">
    <source>
        <dbReference type="EMBL" id="KAK9847695.1"/>
    </source>
</evidence>
<evidence type="ECO:0000259" key="1">
    <source>
        <dbReference type="Pfam" id="PF02214"/>
    </source>
</evidence>